<dbReference type="EMBL" id="SSOP01000219">
    <property type="protein sequence ID" value="KAB5589883.1"/>
    <property type="molecule type" value="Genomic_DNA"/>
</dbReference>
<evidence type="ECO:0000313" key="3">
    <source>
        <dbReference type="Proteomes" id="UP000383932"/>
    </source>
</evidence>
<name>A0A5N5QEE5_9AGAM</name>
<protein>
    <recommendedName>
        <fullName evidence="4">CxC1-like cysteine cluster associated with KDZ transposases domain-containing protein</fullName>
    </recommendedName>
</protein>
<gene>
    <name evidence="2" type="ORF">CTheo_6666</name>
</gene>
<comment type="caution">
    <text evidence="2">The sequence shown here is derived from an EMBL/GenBank/DDBJ whole genome shotgun (WGS) entry which is preliminary data.</text>
</comment>
<keyword evidence="3" id="KW-1185">Reference proteome</keyword>
<organism evidence="2 3">
    <name type="scientific">Ceratobasidium theobromae</name>
    <dbReference type="NCBI Taxonomy" id="1582974"/>
    <lineage>
        <taxon>Eukaryota</taxon>
        <taxon>Fungi</taxon>
        <taxon>Dikarya</taxon>
        <taxon>Basidiomycota</taxon>
        <taxon>Agaricomycotina</taxon>
        <taxon>Agaricomycetes</taxon>
        <taxon>Cantharellales</taxon>
        <taxon>Ceratobasidiaceae</taxon>
        <taxon>Ceratobasidium</taxon>
    </lineage>
</organism>
<evidence type="ECO:0000313" key="2">
    <source>
        <dbReference type="EMBL" id="KAB5589883.1"/>
    </source>
</evidence>
<evidence type="ECO:0008006" key="4">
    <source>
        <dbReference type="Google" id="ProtNLM"/>
    </source>
</evidence>
<proteinExistence type="predicted"/>
<dbReference type="PANTHER" id="PTHR33096:SF1">
    <property type="entry name" value="CXC1-LIKE CYSTEINE CLUSTER ASSOCIATED WITH KDZ TRANSPOSASES DOMAIN-CONTAINING PROTEIN"/>
    <property type="match status" value="1"/>
</dbReference>
<dbReference type="Proteomes" id="UP000383932">
    <property type="component" value="Unassembled WGS sequence"/>
</dbReference>
<dbReference type="OrthoDB" id="3251205at2759"/>
<feature type="compositionally biased region" description="Basic and acidic residues" evidence="1">
    <location>
        <begin position="387"/>
        <end position="399"/>
    </location>
</feature>
<reference evidence="2 3" key="1">
    <citation type="journal article" date="2019" name="Fungal Biol. Biotechnol.">
        <title>Draft genome sequence of fastidious pathogen Ceratobasidium theobromae, which causes vascular-streak dieback in Theobroma cacao.</title>
        <authorList>
            <person name="Ali S.S."/>
            <person name="Asman A."/>
            <person name="Shao J."/>
            <person name="Firmansyah A.P."/>
            <person name="Susilo A.W."/>
            <person name="Rosmana A."/>
            <person name="McMahon P."/>
            <person name="Junaid M."/>
            <person name="Guest D."/>
            <person name="Kheng T.Y."/>
            <person name="Meinhardt L.W."/>
            <person name="Bailey B.A."/>
        </authorList>
    </citation>
    <scope>NUCLEOTIDE SEQUENCE [LARGE SCALE GENOMIC DNA]</scope>
    <source>
        <strain evidence="2 3">CT2</strain>
    </source>
</reference>
<sequence length="992" mass="112014">MLHKKQQKGKLSSGHRYRVSNAPYTLSESSTSLLLPKSKSVSGRTLERNTTKFQQEYQASIANYSKTQKQDLEAVRQEIGWSGAYDESKFIWEAVDVLGDDGPEDEWIDDPENEFHSLSISVLKQVGLGNLSQSWAERLAREKFSWDQEITQVCDAFLMFNRTGPPPVVPDSSASCAPPFSILCINLTSRQNILFNYPDNETSRVVTLARHGYFSPTPTSPSCAVHVDVLRYCVALRRHASMTSLQAIAMAICEIHNVIYSRHIRAQLSAALDVYLVINRMLDSRLAKALFRDDPNWRMANACTACTYHLDNEPKLKYSMLLTCDGNDSLKRVANASLVDRRTLNSDYFLSSEYVDRFGNEVASRVKAKATSGTLDNTPKHGSKGANGHEESESTTACEERWKNAHADDSSKKVVVFDETGIFAVSCRHGSVILVEDMRQSGELSKYALAAVDKLCQVFGKDLLIGYDIGCTFRGTAQRSPLVGPLVHKNNINFVVGSFHGYAHNRKCQLSNHPLNVEGAGLESFEENEQLFSSTNTVARTTRHASHFHRQQLIVLHLGGWDFGRRCALGSILKSRYTSALRVLSTLPKELCKLSPNKTDDDWCSMFNEECKYFEALKEPSAQSSFAMLYVKRLRVLAEKEKAFKLAFHTTFTYTVPGQIDIYRNNPSIRNTDMEHKYQHCFAAQTRKIEAQRTAAAEQLLVVQTEIEHLEKEHAINPRWTPECDEWKMAIEREALDDYHEALRALELLVVQRIAELEKAHAVGTGYKARVQMSKGIKRREKAVHSALNRYNTAARSLNPPRPAIAFEELTEYAYLANFDFLKHSEHGLQGAEWSQPINRRCVELWQRIQRANEEVSRLNIEIQRVTTHIRDEEAFLLRQYNTLKSSDPNLGHALLPRIQLTIQANRRIMRDLEATSKLKGFSGTLECGMRLNSTSESVTPDTMLSPPDDIVTIDDFQHEEAVLSADAPIDTEPSEEAEHAMLAMENCCGLQ</sequence>
<dbReference type="InterPro" id="IPR040521">
    <property type="entry name" value="KDZ"/>
</dbReference>
<dbReference type="AlphaFoldDB" id="A0A5N5QEE5"/>
<feature type="region of interest" description="Disordered" evidence="1">
    <location>
        <begin position="369"/>
        <end position="399"/>
    </location>
</feature>
<dbReference type="PANTHER" id="PTHR33096">
    <property type="entry name" value="CXC2 DOMAIN-CONTAINING PROTEIN"/>
    <property type="match status" value="1"/>
</dbReference>
<dbReference type="Pfam" id="PF18758">
    <property type="entry name" value="KDZ"/>
    <property type="match status" value="1"/>
</dbReference>
<evidence type="ECO:0000256" key="1">
    <source>
        <dbReference type="SAM" id="MobiDB-lite"/>
    </source>
</evidence>
<accession>A0A5N5QEE5</accession>